<dbReference type="Proteomes" id="UP001553843">
    <property type="component" value="Unassembled WGS sequence"/>
</dbReference>
<feature type="compositionally biased region" description="Basic and acidic residues" evidence="1">
    <location>
        <begin position="643"/>
        <end position="652"/>
    </location>
</feature>
<dbReference type="RefSeq" id="WP_359771414.1">
    <property type="nucleotide sequence ID" value="NZ_JBEYRR010000001.1"/>
</dbReference>
<name>A0ABV3LRM0_9ACTN</name>
<feature type="region of interest" description="Disordered" evidence="1">
    <location>
        <begin position="615"/>
        <end position="652"/>
    </location>
</feature>
<proteinExistence type="predicted"/>
<protein>
    <submittedName>
        <fullName evidence="2">Uncharacterized protein</fullName>
    </submittedName>
</protein>
<evidence type="ECO:0000313" key="3">
    <source>
        <dbReference type="Proteomes" id="UP001553843"/>
    </source>
</evidence>
<comment type="caution">
    <text evidence="2">The sequence shown here is derived from an EMBL/GenBank/DDBJ whole genome shotgun (WGS) entry which is preliminary data.</text>
</comment>
<dbReference type="EMBL" id="JBEYRS010000003">
    <property type="protein sequence ID" value="MEW2362100.1"/>
    <property type="molecule type" value="Genomic_DNA"/>
</dbReference>
<keyword evidence="3" id="KW-1185">Reference proteome</keyword>
<reference evidence="2 3" key="1">
    <citation type="submission" date="2024-06" db="EMBL/GenBank/DDBJ databases">
        <title>The Natural Products Discovery Center: Release of the First 8490 Sequenced Strains for Exploring Actinobacteria Biosynthetic Diversity.</title>
        <authorList>
            <person name="Kalkreuter E."/>
            <person name="Kautsar S.A."/>
            <person name="Yang D."/>
            <person name="Bader C.D."/>
            <person name="Teijaro C.N."/>
            <person name="Fluegel L."/>
            <person name="Davis C.M."/>
            <person name="Simpson J.R."/>
            <person name="Lauterbach L."/>
            <person name="Steele A.D."/>
            <person name="Gui C."/>
            <person name="Meng S."/>
            <person name="Li G."/>
            <person name="Viehrig K."/>
            <person name="Ye F."/>
            <person name="Su P."/>
            <person name="Kiefer A.F."/>
            <person name="Nichols A."/>
            <person name="Cepeda A.J."/>
            <person name="Yan W."/>
            <person name="Fan B."/>
            <person name="Jiang Y."/>
            <person name="Adhikari A."/>
            <person name="Zheng C.-J."/>
            <person name="Schuster L."/>
            <person name="Cowan T.M."/>
            <person name="Smanski M.J."/>
            <person name="Chevrette M.G."/>
            <person name="De Carvalho L.P.S."/>
            <person name="Shen B."/>
        </authorList>
    </citation>
    <scope>NUCLEOTIDE SEQUENCE [LARGE SCALE GENOMIC DNA]</scope>
    <source>
        <strain evidence="2 3">NPDC047833</strain>
    </source>
</reference>
<evidence type="ECO:0000313" key="2">
    <source>
        <dbReference type="EMBL" id="MEW2362100.1"/>
    </source>
</evidence>
<sequence length="652" mass="71519">MAQFLMVSVAGGDARTRAYRFHVNWEQQEDDKGPYYPVQPLGSCLLPRKKLACDPNRAVLDRANELLYYVDDQDAELHEFGFGSPERTAKVLNESGVKYRSCFWLPYSGRLLVGHADTGRVDVYGKPRSGSRVSAKLHDHDVGGSDWEKGVRDLVAARVPFEDHTLLLMCALSEHVKSNGKRELRVKSVHEWPQAEETGAGASVDVGFDVPADTRYLSVDPWQHVLWGVGGKGGISRLTLRDPQAIVPEPEGRAVLSRAEPFLNTTRLSRGYLTDQGLCWDYVDSKQDDSGADPAAGSAPGAKAGDTSLVVDGNDILCTYTVRGGDRDLDADAVVWPPPGPCRLRAADIGADVSQRGDFAMAGESCARSYVHNAFAFPGAHGEPLVHMGSGTAMRRIIQDATTGEPRQEWSDGTRSHSYPYSELPLPYRDLLGPGAQQLNWAWSLRRVSGAYTRGGRVHFLIWAHYDPEATATLVALDPNRVSDPHITVSTELTKAFHAQSFAPTACCEIDSDRVLLLGYVSENGSEKASWWLYNADADKTEGEPRALAQKEWPHAYLPWAAFRGYDKRDDPNSKSQRRVLRVYTSSGEEIAWTLGRTGGGDYRITVHEQAPKFLASATPPGTSGPALMHHADPAGALPHVPPEADRRVRLA</sequence>
<evidence type="ECO:0000256" key="1">
    <source>
        <dbReference type="SAM" id="MobiDB-lite"/>
    </source>
</evidence>
<gene>
    <name evidence="2" type="ORF">AB0887_09085</name>
</gene>
<organism evidence="2 3">
    <name type="scientific">Streptomyces huasconensis</name>
    <dbReference type="NCBI Taxonomy" id="1854574"/>
    <lineage>
        <taxon>Bacteria</taxon>
        <taxon>Bacillati</taxon>
        <taxon>Actinomycetota</taxon>
        <taxon>Actinomycetes</taxon>
        <taxon>Kitasatosporales</taxon>
        <taxon>Streptomycetaceae</taxon>
        <taxon>Streptomyces</taxon>
    </lineage>
</organism>
<accession>A0ABV3LRM0</accession>